<evidence type="ECO:0000256" key="4">
    <source>
        <dbReference type="ARBA" id="ARBA00023034"/>
    </source>
</evidence>
<comment type="subcellular location">
    <subcellularLocation>
        <location evidence="2">Golgi apparatus</location>
        <location evidence="2">trans-Golgi network membrane</location>
    </subcellularLocation>
    <subcellularLocation>
        <location evidence="1">Membrane</location>
        <topology evidence="1">Peripheral membrane protein</topology>
    </subcellularLocation>
</comment>
<proteinExistence type="predicted"/>
<sequence>MEGTLYKWTNYLSGWQPRWFVLDGGTLSYYDSQEEAWKGCKGSIKISVCEISVHPSDVKRVDLTVPGQQYFYLRAVSTAERQKWLVAMGTAKACLTDNRTKREKEIQESAEALKCKMSKLRLCSELLCQQVSRIRESSLSQEPAAAVEQGEDMASVVSSTCSTFLRTLEECLQIASRTFSADLTLRTPPEPPGTAAHPPRSKMPNNQVVAAFQKKDHSLRDAIGPGHLLRSHRRWRGPTPMRELQTRLPGREPSILREGWSRKKRRRQPPAHRKQASPKLRHNRKPALLRLSSKQSPPRKFSLSRLRSSRK</sequence>
<dbReference type="GO" id="GO:0042147">
    <property type="term" value="P:retrograde transport, endosome to Golgi"/>
    <property type="evidence" value="ECO:0007669"/>
    <property type="project" value="TreeGrafter"/>
</dbReference>
<dbReference type="PANTHER" id="PTHR22902">
    <property type="entry name" value="SESQUIPEDALIAN"/>
    <property type="match status" value="1"/>
</dbReference>
<dbReference type="SMART" id="SM00233">
    <property type="entry name" value="PH"/>
    <property type="match status" value="1"/>
</dbReference>
<dbReference type="GO" id="GO:0001881">
    <property type="term" value="P:receptor recycling"/>
    <property type="evidence" value="ECO:0007669"/>
    <property type="project" value="TreeGrafter"/>
</dbReference>
<dbReference type="CDD" id="cd01247">
    <property type="entry name" value="PH_FAPP1_FAPP2"/>
    <property type="match status" value="1"/>
</dbReference>
<evidence type="ECO:0000313" key="9">
    <source>
        <dbReference type="Proteomes" id="UP001046870"/>
    </source>
</evidence>
<keyword evidence="5" id="KW-0472">Membrane</keyword>
<evidence type="ECO:0000256" key="5">
    <source>
        <dbReference type="ARBA" id="ARBA00023136"/>
    </source>
</evidence>
<evidence type="ECO:0000256" key="2">
    <source>
        <dbReference type="ARBA" id="ARBA00004198"/>
    </source>
</evidence>
<dbReference type="GO" id="GO:0005769">
    <property type="term" value="C:early endosome"/>
    <property type="evidence" value="ECO:0007669"/>
    <property type="project" value="TreeGrafter"/>
</dbReference>
<feature type="compositionally biased region" description="Low complexity" evidence="6">
    <location>
        <begin position="296"/>
        <end position="311"/>
    </location>
</feature>
<feature type="domain" description="PH" evidence="7">
    <location>
        <begin position="1"/>
        <end position="93"/>
    </location>
</feature>
<dbReference type="GO" id="GO:0016020">
    <property type="term" value="C:membrane"/>
    <property type="evidence" value="ECO:0007669"/>
    <property type="project" value="UniProtKB-SubCell"/>
</dbReference>
<dbReference type="EMBL" id="JAFDVH010000021">
    <property type="protein sequence ID" value="KAG7457455.1"/>
    <property type="molecule type" value="Genomic_DNA"/>
</dbReference>
<dbReference type="GO" id="GO:0007032">
    <property type="term" value="P:endosome organization"/>
    <property type="evidence" value="ECO:0007669"/>
    <property type="project" value="TreeGrafter"/>
</dbReference>
<dbReference type="InterPro" id="IPR045188">
    <property type="entry name" value="Boi1/Boi2-like"/>
</dbReference>
<name>A0A9D3PHB4_MEGAT</name>
<evidence type="ECO:0000313" key="8">
    <source>
        <dbReference type="EMBL" id="KAG7457455.1"/>
    </source>
</evidence>
<dbReference type="Gene3D" id="2.30.29.30">
    <property type="entry name" value="Pleckstrin-homology domain (PH domain)/Phosphotyrosine-binding domain (PTB)"/>
    <property type="match status" value="1"/>
</dbReference>
<dbReference type="GO" id="GO:0055037">
    <property type="term" value="C:recycling endosome"/>
    <property type="evidence" value="ECO:0007669"/>
    <property type="project" value="TreeGrafter"/>
</dbReference>
<evidence type="ECO:0000256" key="6">
    <source>
        <dbReference type="SAM" id="MobiDB-lite"/>
    </source>
</evidence>
<keyword evidence="4" id="KW-0333">Golgi apparatus</keyword>
<keyword evidence="3" id="KW-0597">Phosphoprotein</keyword>
<feature type="region of interest" description="Disordered" evidence="6">
    <location>
        <begin position="217"/>
        <end position="311"/>
    </location>
</feature>
<dbReference type="GO" id="GO:0005802">
    <property type="term" value="C:trans-Golgi network"/>
    <property type="evidence" value="ECO:0007669"/>
    <property type="project" value="TreeGrafter"/>
</dbReference>
<feature type="region of interest" description="Disordered" evidence="6">
    <location>
        <begin position="182"/>
        <end position="205"/>
    </location>
</feature>
<dbReference type="InterPro" id="IPR001849">
    <property type="entry name" value="PH_domain"/>
</dbReference>
<dbReference type="SUPFAM" id="SSF50729">
    <property type="entry name" value="PH domain-like"/>
    <property type="match status" value="1"/>
</dbReference>
<gene>
    <name evidence="8" type="ORF">MATL_G00227330</name>
</gene>
<dbReference type="AlphaFoldDB" id="A0A9D3PHB4"/>
<feature type="compositionally biased region" description="Basic residues" evidence="6">
    <location>
        <begin position="262"/>
        <end position="287"/>
    </location>
</feature>
<dbReference type="FunFam" id="2.30.29.30:FF:000085">
    <property type="entry name" value="Pleckstrin homology domain-containing family A member 8"/>
    <property type="match status" value="1"/>
</dbReference>
<comment type="caution">
    <text evidence="8">The sequence shown here is derived from an EMBL/GenBank/DDBJ whole genome shotgun (WGS) entry which is preliminary data.</text>
</comment>
<dbReference type="PANTHER" id="PTHR22902:SF27">
    <property type="entry name" value="PLECKSTRIN HOMOLOGY DOMAIN-CONTAINING FAMILY A MEMBER 3"/>
    <property type="match status" value="1"/>
</dbReference>
<reference evidence="8" key="1">
    <citation type="submission" date="2021-01" db="EMBL/GenBank/DDBJ databases">
        <authorList>
            <person name="Zahm M."/>
            <person name="Roques C."/>
            <person name="Cabau C."/>
            <person name="Klopp C."/>
            <person name="Donnadieu C."/>
            <person name="Jouanno E."/>
            <person name="Lampietro C."/>
            <person name="Louis A."/>
            <person name="Herpin A."/>
            <person name="Echchiki A."/>
            <person name="Berthelot C."/>
            <person name="Parey E."/>
            <person name="Roest-Crollius H."/>
            <person name="Braasch I."/>
            <person name="Postlethwait J."/>
            <person name="Bobe J."/>
            <person name="Montfort J."/>
            <person name="Bouchez O."/>
            <person name="Begum T."/>
            <person name="Mejri S."/>
            <person name="Adams A."/>
            <person name="Chen W.-J."/>
            <person name="Guiguen Y."/>
        </authorList>
    </citation>
    <scope>NUCLEOTIDE SEQUENCE</scope>
    <source>
        <strain evidence="8">YG-15Mar2019-1</strain>
        <tissue evidence="8">Brain</tissue>
    </source>
</reference>
<dbReference type="InterPro" id="IPR011993">
    <property type="entry name" value="PH-like_dom_sf"/>
</dbReference>
<evidence type="ECO:0000256" key="1">
    <source>
        <dbReference type="ARBA" id="ARBA00004170"/>
    </source>
</evidence>
<accession>A0A9D3PHB4</accession>
<dbReference type="OrthoDB" id="1854502at2759"/>
<dbReference type="Proteomes" id="UP001046870">
    <property type="component" value="Chromosome 21"/>
</dbReference>
<evidence type="ECO:0000256" key="3">
    <source>
        <dbReference type="ARBA" id="ARBA00022553"/>
    </source>
</evidence>
<organism evidence="8 9">
    <name type="scientific">Megalops atlanticus</name>
    <name type="common">Tarpon</name>
    <name type="synonym">Clupea gigantea</name>
    <dbReference type="NCBI Taxonomy" id="7932"/>
    <lineage>
        <taxon>Eukaryota</taxon>
        <taxon>Metazoa</taxon>
        <taxon>Chordata</taxon>
        <taxon>Craniata</taxon>
        <taxon>Vertebrata</taxon>
        <taxon>Euteleostomi</taxon>
        <taxon>Actinopterygii</taxon>
        <taxon>Neopterygii</taxon>
        <taxon>Teleostei</taxon>
        <taxon>Elopiformes</taxon>
        <taxon>Megalopidae</taxon>
        <taxon>Megalops</taxon>
    </lineage>
</organism>
<evidence type="ECO:0000259" key="7">
    <source>
        <dbReference type="PROSITE" id="PS50003"/>
    </source>
</evidence>
<keyword evidence="9" id="KW-1185">Reference proteome</keyword>
<dbReference type="GO" id="GO:0005829">
    <property type="term" value="C:cytosol"/>
    <property type="evidence" value="ECO:0007669"/>
    <property type="project" value="GOC"/>
</dbReference>
<dbReference type="PROSITE" id="PS50003">
    <property type="entry name" value="PH_DOMAIN"/>
    <property type="match status" value="1"/>
</dbReference>
<protein>
    <recommendedName>
        <fullName evidence="7">PH domain-containing protein</fullName>
    </recommendedName>
</protein>
<dbReference type="Pfam" id="PF00169">
    <property type="entry name" value="PH"/>
    <property type="match status" value="1"/>
</dbReference>